<protein>
    <submittedName>
        <fullName evidence="2">Uncharacterized protein</fullName>
    </submittedName>
</protein>
<feature type="region of interest" description="Disordered" evidence="1">
    <location>
        <begin position="76"/>
        <end position="98"/>
    </location>
</feature>
<feature type="compositionally biased region" description="Basic and acidic residues" evidence="1">
    <location>
        <begin position="89"/>
        <end position="98"/>
    </location>
</feature>
<dbReference type="EMBL" id="JAACXV010000001">
    <property type="protein sequence ID" value="KAF7287972.1"/>
    <property type="molecule type" value="Genomic_DNA"/>
</dbReference>
<evidence type="ECO:0000313" key="2">
    <source>
        <dbReference type="EMBL" id="KAF7287972.1"/>
    </source>
</evidence>
<proteinExistence type="predicted"/>
<organism evidence="2 3">
    <name type="scientific">Rhynchophorus ferrugineus</name>
    <name type="common">Red palm weevil</name>
    <name type="synonym">Curculio ferrugineus</name>
    <dbReference type="NCBI Taxonomy" id="354439"/>
    <lineage>
        <taxon>Eukaryota</taxon>
        <taxon>Metazoa</taxon>
        <taxon>Ecdysozoa</taxon>
        <taxon>Arthropoda</taxon>
        <taxon>Hexapoda</taxon>
        <taxon>Insecta</taxon>
        <taxon>Pterygota</taxon>
        <taxon>Neoptera</taxon>
        <taxon>Endopterygota</taxon>
        <taxon>Coleoptera</taxon>
        <taxon>Polyphaga</taxon>
        <taxon>Cucujiformia</taxon>
        <taxon>Curculionidae</taxon>
        <taxon>Dryophthorinae</taxon>
        <taxon>Rhynchophorus</taxon>
    </lineage>
</organism>
<keyword evidence="3" id="KW-1185">Reference proteome</keyword>
<accession>A0A834IVZ5</accession>
<dbReference type="Proteomes" id="UP000625711">
    <property type="component" value="Unassembled WGS sequence"/>
</dbReference>
<reference evidence="2" key="1">
    <citation type="submission" date="2020-08" db="EMBL/GenBank/DDBJ databases">
        <title>Genome sequencing and assembly of the red palm weevil Rhynchophorus ferrugineus.</title>
        <authorList>
            <person name="Dias G.B."/>
            <person name="Bergman C.M."/>
            <person name="Manee M."/>
        </authorList>
    </citation>
    <scope>NUCLEOTIDE SEQUENCE</scope>
    <source>
        <strain evidence="2">AA-2017</strain>
        <tissue evidence="2">Whole larva</tissue>
    </source>
</reference>
<gene>
    <name evidence="2" type="ORF">GWI33_000032</name>
</gene>
<name>A0A834IVZ5_RHYFE</name>
<evidence type="ECO:0000313" key="3">
    <source>
        <dbReference type="Proteomes" id="UP000625711"/>
    </source>
</evidence>
<comment type="caution">
    <text evidence="2">The sequence shown here is derived from an EMBL/GenBank/DDBJ whole genome shotgun (WGS) entry which is preliminary data.</text>
</comment>
<dbReference type="AlphaFoldDB" id="A0A834IVZ5"/>
<evidence type="ECO:0000256" key="1">
    <source>
        <dbReference type="SAM" id="MobiDB-lite"/>
    </source>
</evidence>
<sequence>MNRRPQTTDGRLWKVAALGLYGFITCEQHDKITGAVVAVQCIVDKCTNTISHNGLLGDLGRQRMESPLAIVSKSSQMGSFRLHLKQRNSRPEEERQMK</sequence>